<dbReference type="RefSeq" id="WP_222404985.1">
    <property type="nucleotide sequence ID" value="NZ_JAHVKP010000001.1"/>
</dbReference>
<feature type="compositionally biased region" description="Pro residues" evidence="1">
    <location>
        <begin position="45"/>
        <end position="55"/>
    </location>
</feature>
<proteinExistence type="predicted"/>
<gene>
    <name evidence="3" type="ORF">KUV31_06805</name>
</gene>
<sequence>MKASRTALAFSLLATGALAIAACVPAPDSTPAPSPSPTPVTQAPQPEPTPTPSPAPAAAAQFENWIDAPRTAGNWRYRSASGLKVAEYVGADKEVKFQMDCSPEIGMLLSVAGDAANATAIQFRTESTERLVPADAREGWVQAVVRPTDPLLDAMARTRGRFAVETPGLSTLYLPPWAEVTRVIEECR</sequence>
<evidence type="ECO:0000256" key="1">
    <source>
        <dbReference type="SAM" id="MobiDB-lite"/>
    </source>
</evidence>
<dbReference type="EMBL" id="JAHVKP010000001">
    <property type="protein sequence ID" value="MBY6218051.1"/>
    <property type="molecule type" value="Genomic_DNA"/>
</dbReference>
<organism evidence="3 4">
    <name type="scientific">Qipengyuania aquimaris</name>
    <dbReference type="NCBI Taxonomy" id="255984"/>
    <lineage>
        <taxon>Bacteria</taxon>
        <taxon>Pseudomonadati</taxon>
        <taxon>Pseudomonadota</taxon>
        <taxon>Alphaproteobacteria</taxon>
        <taxon>Sphingomonadales</taxon>
        <taxon>Erythrobacteraceae</taxon>
        <taxon>Qipengyuania</taxon>
    </lineage>
</organism>
<reference evidence="3" key="1">
    <citation type="submission" date="2021-06" db="EMBL/GenBank/DDBJ databases">
        <title>50 bacteria genomes isolated from Dapeng, Shenzhen, China.</title>
        <authorList>
            <person name="Zheng W."/>
            <person name="Yu S."/>
            <person name="Huang Y."/>
        </authorList>
    </citation>
    <scope>NUCLEOTIDE SEQUENCE</scope>
    <source>
        <strain evidence="3">DP4N28-2</strain>
    </source>
</reference>
<keyword evidence="2" id="KW-0732">Signal</keyword>
<comment type="caution">
    <text evidence="3">The sequence shown here is derived from an EMBL/GenBank/DDBJ whole genome shotgun (WGS) entry which is preliminary data.</text>
</comment>
<feature type="signal peptide" evidence="2">
    <location>
        <begin position="1"/>
        <end position="21"/>
    </location>
</feature>
<accession>A0A9Q3XDS6</accession>
<dbReference type="Proteomes" id="UP000824927">
    <property type="component" value="Unassembled WGS sequence"/>
</dbReference>
<name>A0A9Q3XDS6_9SPHN</name>
<feature type="region of interest" description="Disordered" evidence="1">
    <location>
        <begin position="28"/>
        <end position="57"/>
    </location>
</feature>
<dbReference type="AlphaFoldDB" id="A0A9Q3XDS6"/>
<protein>
    <recommendedName>
        <fullName evidence="5">Lipoprotein</fullName>
    </recommendedName>
</protein>
<feature type="chain" id="PRO_5040381063" description="Lipoprotein" evidence="2">
    <location>
        <begin position="22"/>
        <end position="188"/>
    </location>
</feature>
<dbReference type="PROSITE" id="PS51257">
    <property type="entry name" value="PROKAR_LIPOPROTEIN"/>
    <property type="match status" value="1"/>
</dbReference>
<feature type="compositionally biased region" description="Pro residues" evidence="1">
    <location>
        <begin position="28"/>
        <end position="38"/>
    </location>
</feature>
<evidence type="ECO:0000313" key="4">
    <source>
        <dbReference type="Proteomes" id="UP000824927"/>
    </source>
</evidence>
<evidence type="ECO:0008006" key="5">
    <source>
        <dbReference type="Google" id="ProtNLM"/>
    </source>
</evidence>
<evidence type="ECO:0000256" key="2">
    <source>
        <dbReference type="SAM" id="SignalP"/>
    </source>
</evidence>
<evidence type="ECO:0000313" key="3">
    <source>
        <dbReference type="EMBL" id="MBY6218051.1"/>
    </source>
</evidence>